<sequence length="150" mass="16697">MIEDQNLSPITAGRLSVLRKILPSASQNHAKPINIRKSNIPVPSGSKNPPKSDSSRKSNIPLSLSANNQFCDFGKKHTVVQLLKYFICSNQKTAYHFRIPSASKNPAKSNNSRKSNIPLSLNVNNQFCDFGKKHTVAQLLKYFICSNQKT</sequence>
<accession>A0A3P7G281</accession>
<dbReference type="InParanoid" id="A0A3P7G281"/>
<reference evidence="2 3" key="1">
    <citation type="submission" date="2018-11" db="EMBL/GenBank/DDBJ databases">
        <authorList>
            <consortium name="Pathogen Informatics"/>
        </authorList>
    </citation>
    <scope>NUCLEOTIDE SEQUENCE [LARGE SCALE GENOMIC DNA]</scope>
</reference>
<keyword evidence="3" id="KW-1185">Reference proteome</keyword>
<dbReference type="Proteomes" id="UP000270924">
    <property type="component" value="Unassembled WGS sequence"/>
</dbReference>
<gene>
    <name evidence="2" type="ORF">WBA_LOCUS8871</name>
</gene>
<organism evidence="2 3">
    <name type="scientific">Wuchereria bancrofti</name>
    <dbReference type="NCBI Taxonomy" id="6293"/>
    <lineage>
        <taxon>Eukaryota</taxon>
        <taxon>Metazoa</taxon>
        <taxon>Ecdysozoa</taxon>
        <taxon>Nematoda</taxon>
        <taxon>Chromadorea</taxon>
        <taxon>Rhabditida</taxon>
        <taxon>Spirurina</taxon>
        <taxon>Spiruromorpha</taxon>
        <taxon>Filarioidea</taxon>
        <taxon>Onchocercidae</taxon>
        <taxon>Wuchereria</taxon>
    </lineage>
</organism>
<dbReference type="AlphaFoldDB" id="A0A3P7G281"/>
<dbReference type="EMBL" id="UYWW01007916">
    <property type="protein sequence ID" value="VDM15485.1"/>
    <property type="molecule type" value="Genomic_DNA"/>
</dbReference>
<proteinExistence type="predicted"/>
<evidence type="ECO:0000256" key="1">
    <source>
        <dbReference type="SAM" id="MobiDB-lite"/>
    </source>
</evidence>
<name>A0A3P7G281_WUCBA</name>
<feature type="region of interest" description="Disordered" evidence="1">
    <location>
        <begin position="28"/>
        <end position="59"/>
    </location>
</feature>
<evidence type="ECO:0000313" key="2">
    <source>
        <dbReference type="EMBL" id="VDM15485.1"/>
    </source>
</evidence>
<feature type="compositionally biased region" description="Polar residues" evidence="1">
    <location>
        <begin position="45"/>
        <end position="59"/>
    </location>
</feature>
<protein>
    <submittedName>
        <fullName evidence="2">Uncharacterized protein</fullName>
    </submittedName>
</protein>
<evidence type="ECO:0000313" key="3">
    <source>
        <dbReference type="Proteomes" id="UP000270924"/>
    </source>
</evidence>
<feature type="non-terminal residue" evidence="2">
    <location>
        <position position="150"/>
    </location>
</feature>